<protein>
    <submittedName>
        <fullName evidence="1">Uncharacterized protein</fullName>
    </submittedName>
</protein>
<evidence type="ECO:0000313" key="2">
    <source>
        <dbReference type="Proteomes" id="UP000250078"/>
    </source>
</evidence>
<dbReference type="EMBL" id="KV748244">
    <property type="protein sequence ID" value="OCK88355.1"/>
    <property type="molecule type" value="Genomic_DNA"/>
</dbReference>
<evidence type="ECO:0000313" key="1">
    <source>
        <dbReference type="EMBL" id="OCK88355.1"/>
    </source>
</evidence>
<gene>
    <name evidence="1" type="ORF">K441DRAFT_669336</name>
</gene>
<reference evidence="1 2" key="1">
    <citation type="journal article" date="2016" name="Nat. Commun.">
        <title>Ectomycorrhizal ecology is imprinted in the genome of the dominant symbiotic fungus Cenococcum geophilum.</title>
        <authorList>
            <consortium name="DOE Joint Genome Institute"/>
            <person name="Peter M."/>
            <person name="Kohler A."/>
            <person name="Ohm R.A."/>
            <person name="Kuo A."/>
            <person name="Krutzmann J."/>
            <person name="Morin E."/>
            <person name="Arend M."/>
            <person name="Barry K.W."/>
            <person name="Binder M."/>
            <person name="Choi C."/>
            <person name="Clum A."/>
            <person name="Copeland A."/>
            <person name="Grisel N."/>
            <person name="Haridas S."/>
            <person name="Kipfer T."/>
            <person name="LaButti K."/>
            <person name="Lindquist E."/>
            <person name="Lipzen A."/>
            <person name="Maire R."/>
            <person name="Meier B."/>
            <person name="Mihaltcheva S."/>
            <person name="Molinier V."/>
            <person name="Murat C."/>
            <person name="Poggeler S."/>
            <person name="Quandt C.A."/>
            <person name="Sperisen C."/>
            <person name="Tritt A."/>
            <person name="Tisserant E."/>
            <person name="Crous P.W."/>
            <person name="Henrissat B."/>
            <person name="Nehls U."/>
            <person name="Egli S."/>
            <person name="Spatafora J.W."/>
            <person name="Grigoriev I.V."/>
            <person name="Martin F.M."/>
        </authorList>
    </citation>
    <scope>NUCLEOTIDE SEQUENCE [LARGE SCALE GENOMIC DNA]</scope>
    <source>
        <strain evidence="1 2">1.58</strain>
    </source>
</reference>
<sequence length="103" mass="11334">MDIIKANKYLRHRHRPPIKGIFNNKDIGKAEGKEQGPQEAELSLKEQAKARLAAAVAAEAAAQEDAAADEEALAEEEAIKHDCEVEDEEREGGKMENELPDVN</sequence>
<organism evidence="1 2">
    <name type="scientific">Cenococcum geophilum 1.58</name>
    <dbReference type="NCBI Taxonomy" id="794803"/>
    <lineage>
        <taxon>Eukaryota</taxon>
        <taxon>Fungi</taxon>
        <taxon>Dikarya</taxon>
        <taxon>Ascomycota</taxon>
        <taxon>Pezizomycotina</taxon>
        <taxon>Dothideomycetes</taxon>
        <taxon>Pleosporomycetidae</taxon>
        <taxon>Gloniales</taxon>
        <taxon>Gloniaceae</taxon>
        <taxon>Cenococcum</taxon>
    </lineage>
</organism>
<name>A0ACC8EQ43_9PEZI</name>
<dbReference type="Proteomes" id="UP000250078">
    <property type="component" value="Unassembled WGS sequence"/>
</dbReference>
<accession>A0ACC8EQ43</accession>
<proteinExistence type="predicted"/>
<keyword evidence="2" id="KW-1185">Reference proteome</keyword>